<evidence type="ECO:0000313" key="10">
    <source>
        <dbReference type="Proteomes" id="UP001589773"/>
    </source>
</evidence>
<dbReference type="Proteomes" id="UP001589773">
    <property type="component" value="Unassembled WGS sequence"/>
</dbReference>
<dbReference type="InterPro" id="IPR002323">
    <property type="entry name" value="Cyt_CIE"/>
</dbReference>
<dbReference type="Pfam" id="PF13442">
    <property type="entry name" value="Cytochrome_CBB3"/>
    <property type="match status" value="2"/>
</dbReference>
<evidence type="ECO:0000256" key="6">
    <source>
        <dbReference type="PROSITE-ProRule" id="PRU00433"/>
    </source>
</evidence>
<feature type="domain" description="Cytochrome c" evidence="8">
    <location>
        <begin position="213"/>
        <end position="292"/>
    </location>
</feature>
<sequence>MSDAHNEHQSLIRTPKQLVAAVTAFFLVIVIGIILLVIFATNERLVGAGTDSQSAEAIAERLRPIAEEGFTLVDANAPKVLQTGGAVYAAVCAACHDSGAAGAPKLGDNGAWTQRFAQGYDTLVKHAIDGIRAMPAKGGNPDLDNLEVERAVVFLANKSGASFKEPAAPAAPAAATTAEAASPEAAAPASAATAAAPAAAPPVAPPTTATVAAAVDVGRNVYNTACMACHGAGIAGAPKTGDKAAWAPRLAKGNPVLYEHAIKGFGAMPPKGGSTAPDADVRAAVDYMIASSK</sequence>
<evidence type="ECO:0000259" key="8">
    <source>
        <dbReference type="PROSITE" id="PS51007"/>
    </source>
</evidence>
<keyword evidence="3 6" id="KW-0479">Metal-binding</keyword>
<dbReference type="InterPro" id="IPR036909">
    <property type="entry name" value="Cyt_c-like_dom_sf"/>
</dbReference>
<evidence type="ECO:0000256" key="3">
    <source>
        <dbReference type="ARBA" id="ARBA00022723"/>
    </source>
</evidence>
<dbReference type="EMBL" id="JBHLWP010000004">
    <property type="protein sequence ID" value="MFC0250897.1"/>
    <property type="molecule type" value="Genomic_DNA"/>
</dbReference>
<keyword evidence="1" id="KW-0813">Transport</keyword>
<keyword evidence="7" id="KW-0812">Transmembrane</keyword>
<evidence type="ECO:0000256" key="4">
    <source>
        <dbReference type="ARBA" id="ARBA00022982"/>
    </source>
</evidence>
<dbReference type="PROSITE" id="PS51007">
    <property type="entry name" value="CYTC"/>
    <property type="match status" value="2"/>
</dbReference>
<dbReference type="PANTHER" id="PTHR40942">
    <property type="match status" value="1"/>
</dbReference>
<name>A0ABV6FBJ5_9BURK</name>
<gene>
    <name evidence="9" type="ORF">ACFFJK_03255</name>
</gene>
<keyword evidence="7" id="KW-0472">Membrane</keyword>
<proteinExistence type="predicted"/>
<evidence type="ECO:0000256" key="7">
    <source>
        <dbReference type="SAM" id="Phobius"/>
    </source>
</evidence>
<evidence type="ECO:0000256" key="1">
    <source>
        <dbReference type="ARBA" id="ARBA00022448"/>
    </source>
</evidence>
<reference evidence="9 10" key="1">
    <citation type="submission" date="2024-09" db="EMBL/GenBank/DDBJ databases">
        <authorList>
            <person name="Sun Q."/>
            <person name="Mori K."/>
        </authorList>
    </citation>
    <scope>NUCLEOTIDE SEQUENCE [LARGE SCALE GENOMIC DNA]</scope>
    <source>
        <strain evidence="9 10">CCM 7792</strain>
    </source>
</reference>
<evidence type="ECO:0000256" key="5">
    <source>
        <dbReference type="ARBA" id="ARBA00023004"/>
    </source>
</evidence>
<feature type="domain" description="Cytochrome c" evidence="8">
    <location>
        <begin position="79"/>
        <end position="159"/>
    </location>
</feature>
<keyword evidence="5 6" id="KW-0408">Iron</keyword>
<accession>A0ABV6FBJ5</accession>
<keyword evidence="10" id="KW-1185">Reference proteome</keyword>
<dbReference type="PRINTS" id="PR00607">
    <property type="entry name" value="CYTCHROMECIE"/>
</dbReference>
<feature type="transmembrane region" description="Helical" evidence="7">
    <location>
        <begin position="18"/>
        <end position="40"/>
    </location>
</feature>
<dbReference type="SUPFAM" id="SSF46626">
    <property type="entry name" value="Cytochrome c"/>
    <property type="match status" value="2"/>
</dbReference>
<evidence type="ECO:0000313" key="9">
    <source>
        <dbReference type="EMBL" id="MFC0250897.1"/>
    </source>
</evidence>
<dbReference type="InterPro" id="IPR009056">
    <property type="entry name" value="Cyt_c-like_dom"/>
</dbReference>
<keyword evidence="4" id="KW-0249">Electron transport</keyword>
<keyword evidence="2 6" id="KW-0349">Heme</keyword>
<comment type="caution">
    <text evidence="9">The sequence shown here is derived from an EMBL/GenBank/DDBJ whole genome shotgun (WGS) entry which is preliminary data.</text>
</comment>
<evidence type="ECO:0000256" key="2">
    <source>
        <dbReference type="ARBA" id="ARBA00022617"/>
    </source>
</evidence>
<dbReference type="Gene3D" id="1.10.760.10">
    <property type="entry name" value="Cytochrome c-like domain"/>
    <property type="match status" value="2"/>
</dbReference>
<protein>
    <submittedName>
        <fullName evidence="9">C-type cytochrome</fullName>
    </submittedName>
</protein>
<dbReference type="RefSeq" id="WP_379677676.1">
    <property type="nucleotide sequence ID" value="NZ_JBHLWP010000004.1"/>
</dbReference>
<organism evidence="9 10">
    <name type="scientific">Massilia consociata</name>
    <dbReference type="NCBI Taxonomy" id="760117"/>
    <lineage>
        <taxon>Bacteria</taxon>
        <taxon>Pseudomonadati</taxon>
        <taxon>Pseudomonadota</taxon>
        <taxon>Betaproteobacteria</taxon>
        <taxon>Burkholderiales</taxon>
        <taxon>Oxalobacteraceae</taxon>
        <taxon>Telluria group</taxon>
        <taxon>Massilia</taxon>
    </lineage>
</organism>
<keyword evidence="7" id="KW-1133">Transmembrane helix</keyword>
<dbReference type="PANTHER" id="PTHR40942:SF4">
    <property type="entry name" value="CYTOCHROME C5"/>
    <property type="match status" value="1"/>
</dbReference>